<dbReference type="GO" id="GO:0008270">
    <property type="term" value="F:zinc ion binding"/>
    <property type="evidence" value="ECO:0007669"/>
    <property type="project" value="UniProtKB-KW"/>
</dbReference>
<keyword evidence="7 12" id="KW-0904">Protein phosphatase</keyword>
<dbReference type="PANTHER" id="PTHR14732">
    <property type="entry name" value="RNA POLYMERASE II SUBUNIT B1 CTD PHOSPHATASE RPAP2-RELATED"/>
    <property type="match status" value="1"/>
</dbReference>
<dbReference type="OrthoDB" id="2590500at2759"/>
<dbReference type="GO" id="GO:0008420">
    <property type="term" value="F:RNA polymerase II CTD heptapeptide repeat phosphatase activity"/>
    <property type="evidence" value="ECO:0007669"/>
    <property type="project" value="UniProtKB-UniRule"/>
</dbReference>
<dbReference type="InterPro" id="IPR007308">
    <property type="entry name" value="Rtr1/RPAP2_dom"/>
</dbReference>
<evidence type="ECO:0000313" key="14">
    <source>
        <dbReference type="EMBL" id="VDN19554.1"/>
    </source>
</evidence>
<evidence type="ECO:0000313" key="16">
    <source>
        <dbReference type="WBParaSite" id="GPUH_0001195801-mRNA-1"/>
    </source>
</evidence>
<dbReference type="PROSITE" id="PS51479">
    <property type="entry name" value="ZF_RTR1"/>
    <property type="match status" value="1"/>
</dbReference>
<dbReference type="InterPro" id="IPR039693">
    <property type="entry name" value="Rtr1/RPAP2"/>
</dbReference>
<name>A0A183DTA3_9BILA</name>
<evidence type="ECO:0000256" key="3">
    <source>
        <dbReference type="ARBA" id="ARBA00022723"/>
    </source>
</evidence>
<dbReference type="Pfam" id="PF04181">
    <property type="entry name" value="RPAP2_Rtr1"/>
    <property type="match status" value="1"/>
</dbReference>
<dbReference type="EC" id="3.1.3.16" evidence="12"/>
<feature type="domain" description="RTR1-type" evidence="13">
    <location>
        <begin position="1"/>
        <end position="74"/>
    </location>
</feature>
<evidence type="ECO:0000256" key="1">
    <source>
        <dbReference type="ARBA" id="ARBA00004123"/>
    </source>
</evidence>
<comment type="subcellular location">
    <subcellularLocation>
        <location evidence="1 12">Nucleus</location>
    </subcellularLocation>
</comment>
<keyword evidence="4 12" id="KW-0863">Zinc-finger</keyword>
<keyword evidence="15" id="KW-1185">Reference proteome</keyword>
<dbReference type="PANTHER" id="PTHR14732:SF0">
    <property type="entry name" value="RNA POLYMERASE II SUBUNIT B1 CTD PHOSPHATASE RPAP2-RELATED"/>
    <property type="match status" value="1"/>
</dbReference>
<evidence type="ECO:0000256" key="12">
    <source>
        <dbReference type="RuleBase" id="RU367080"/>
    </source>
</evidence>
<dbReference type="InterPro" id="IPR038534">
    <property type="entry name" value="Rtr1/RPAP2_sf"/>
</dbReference>
<accession>A0A183DTA3</accession>
<evidence type="ECO:0000313" key="15">
    <source>
        <dbReference type="Proteomes" id="UP000271098"/>
    </source>
</evidence>
<evidence type="ECO:0000256" key="10">
    <source>
        <dbReference type="ARBA" id="ARBA00048336"/>
    </source>
</evidence>
<evidence type="ECO:0000256" key="4">
    <source>
        <dbReference type="ARBA" id="ARBA00022771"/>
    </source>
</evidence>
<reference evidence="16" key="1">
    <citation type="submission" date="2016-06" db="UniProtKB">
        <authorList>
            <consortium name="WormBaseParasite"/>
        </authorList>
    </citation>
    <scope>IDENTIFICATION</scope>
</reference>
<evidence type="ECO:0000256" key="7">
    <source>
        <dbReference type="ARBA" id="ARBA00022912"/>
    </source>
</evidence>
<dbReference type="GO" id="GO:0005737">
    <property type="term" value="C:cytoplasm"/>
    <property type="evidence" value="ECO:0007669"/>
    <property type="project" value="TreeGrafter"/>
</dbReference>
<proteinExistence type="inferred from homology"/>
<dbReference type="WBParaSite" id="GPUH_0001195801-mRNA-1">
    <property type="protein sequence ID" value="GPUH_0001195801-mRNA-1"/>
    <property type="gene ID" value="GPUH_0001195801"/>
</dbReference>
<reference evidence="14 15" key="2">
    <citation type="submission" date="2018-11" db="EMBL/GenBank/DDBJ databases">
        <authorList>
            <consortium name="Pathogen Informatics"/>
        </authorList>
    </citation>
    <scope>NUCLEOTIDE SEQUENCE [LARGE SCALE GENOMIC DNA]</scope>
</reference>
<keyword evidence="3 12" id="KW-0479">Metal-binding</keyword>
<keyword evidence="8 12" id="KW-0539">Nucleus</keyword>
<evidence type="ECO:0000256" key="6">
    <source>
        <dbReference type="ARBA" id="ARBA00022833"/>
    </source>
</evidence>
<dbReference type="EMBL" id="UYRT01078919">
    <property type="protein sequence ID" value="VDN19554.1"/>
    <property type="molecule type" value="Genomic_DNA"/>
</dbReference>
<protein>
    <recommendedName>
        <fullName evidence="12">RNA polymerase II subunit B1 CTD phosphatase RPAP2 homolog</fullName>
        <ecNumber evidence="12">3.1.3.16</ecNumber>
    </recommendedName>
</protein>
<sequence length="79" mass="9276">MEVVEERYISKICGFPLCSNPVEVKFSQKYRIDVKNKKVYERSAEVDKFCCQNCFLRSAVLRAQLDTEPLWIRGDEHST</sequence>
<evidence type="ECO:0000256" key="5">
    <source>
        <dbReference type="ARBA" id="ARBA00022801"/>
    </source>
</evidence>
<evidence type="ECO:0000256" key="2">
    <source>
        <dbReference type="ARBA" id="ARBA00005676"/>
    </source>
</evidence>
<dbReference type="GO" id="GO:0005634">
    <property type="term" value="C:nucleus"/>
    <property type="evidence" value="ECO:0007669"/>
    <property type="project" value="UniProtKB-SubCell"/>
</dbReference>
<dbReference type="GO" id="GO:0043175">
    <property type="term" value="F:RNA polymerase core enzyme binding"/>
    <property type="evidence" value="ECO:0007669"/>
    <property type="project" value="UniProtKB-UniRule"/>
</dbReference>
<evidence type="ECO:0000256" key="8">
    <source>
        <dbReference type="ARBA" id="ARBA00023242"/>
    </source>
</evidence>
<gene>
    <name evidence="14" type="ORF">GPUH_LOCUS11944</name>
</gene>
<comment type="catalytic activity">
    <reaction evidence="9 12">
        <text>O-phospho-L-seryl-[protein] + H2O = L-seryl-[protein] + phosphate</text>
        <dbReference type="Rhea" id="RHEA:20629"/>
        <dbReference type="Rhea" id="RHEA-COMP:9863"/>
        <dbReference type="Rhea" id="RHEA-COMP:11604"/>
        <dbReference type="ChEBI" id="CHEBI:15377"/>
        <dbReference type="ChEBI" id="CHEBI:29999"/>
        <dbReference type="ChEBI" id="CHEBI:43474"/>
        <dbReference type="ChEBI" id="CHEBI:83421"/>
        <dbReference type="EC" id="3.1.3.16"/>
    </reaction>
</comment>
<dbReference type="AlphaFoldDB" id="A0A183DTA3"/>
<evidence type="ECO:0000256" key="9">
    <source>
        <dbReference type="ARBA" id="ARBA00047761"/>
    </source>
</evidence>
<keyword evidence="5 12" id="KW-0378">Hydrolase</keyword>
<keyword evidence="6 12" id="KW-0862">Zinc</keyword>
<comment type="similarity">
    <text evidence="2 11 12">Belongs to the RPAP2 family.</text>
</comment>
<organism evidence="16">
    <name type="scientific">Gongylonema pulchrum</name>
    <dbReference type="NCBI Taxonomy" id="637853"/>
    <lineage>
        <taxon>Eukaryota</taxon>
        <taxon>Metazoa</taxon>
        <taxon>Ecdysozoa</taxon>
        <taxon>Nematoda</taxon>
        <taxon>Chromadorea</taxon>
        <taxon>Rhabditida</taxon>
        <taxon>Spirurina</taxon>
        <taxon>Spiruromorpha</taxon>
        <taxon>Spiruroidea</taxon>
        <taxon>Gongylonematidae</taxon>
        <taxon>Gongylonema</taxon>
    </lineage>
</organism>
<dbReference type="Gene3D" id="1.25.40.820">
    <property type="match status" value="1"/>
</dbReference>
<evidence type="ECO:0000256" key="11">
    <source>
        <dbReference type="PROSITE-ProRule" id="PRU00812"/>
    </source>
</evidence>
<evidence type="ECO:0000259" key="13">
    <source>
        <dbReference type="PROSITE" id="PS51479"/>
    </source>
</evidence>
<comment type="catalytic activity">
    <reaction evidence="10 12">
        <text>O-phospho-L-threonyl-[protein] + H2O = L-threonyl-[protein] + phosphate</text>
        <dbReference type="Rhea" id="RHEA:47004"/>
        <dbReference type="Rhea" id="RHEA-COMP:11060"/>
        <dbReference type="Rhea" id="RHEA-COMP:11605"/>
        <dbReference type="ChEBI" id="CHEBI:15377"/>
        <dbReference type="ChEBI" id="CHEBI:30013"/>
        <dbReference type="ChEBI" id="CHEBI:43474"/>
        <dbReference type="ChEBI" id="CHEBI:61977"/>
        <dbReference type="EC" id="3.1.3.16"/>
    </reaction>
</comment>
<dbReference type="Proteomes" id="UP000271098">
    <property type="component" value="Unassembled WGS sequence"/>
</dbReference>
<comment type="function">
    <text evidence="12">Putative RNA polymerase II subunit B1 C-terminal domain (CTD) phosphatase involved in RNA polymerase II transcription regulation.</text>
</comment>